<evidence type="ECO:0000259" key="2">
    <source>
        <dbReference type="Pfam" id="PF00408"/>
    </source>
</evidence>
<gene>
    <name evidence="3" type="ORF">KM312_00660</name>
</gene>
<protein>
    <recommendedName>
        <fullName evidence="2">Alpha-D-phosphohexomutase C-terminal domain-containing protein</fullName>
    </recommendedName>
</protein>
<evidence type="ECO:0000313" key="3">
    <source>
        <dbReference type="EMBL" id="MBT9281176.1"/>
    </source>
</evidence>
<accession>A0A947CZ60</accession>
<dbReference type="Pfam" id="PF00408">
    <property type="entry name" value="PGM_PMM_IV"/>
    <property type="match status" value="1"/>
</dbReference>
<name>A0A947CZ60_HYDSH</name>
<sequence>MRIGRMMADLRDRPPETVGARPVVERQDYLAGLAVRRESDGKWTERRLVLPASVVLKYAFDEGSWVAVRPSGTEPDLRLRRRRDESGGGEQGRRLGRGGRRAVGYGLESLRTIEPRHSSANVLYRTGHLPFCSLIKYLQDLNHILTMV</sequence>
<evidence type="ECO:0000313" key="4">
    <source>
        <dbReference type="Proteomes" id="UP000748108"/>
    </source>
</evidence>
<comment type="caution">
    <text evidence="3">The sequence shown here is derived from an EMBL/GenBank/DDBJ whole genome shotgun (WGS) entry which is preliminary data.</text>
</comment>
<dbReference type="AlphaFoldDB" id="A0A947CZ60"/>
<feature type="region of interest" description="Disordered" evidence="1">
    <location>
        <begin position="76"/>
        <end position="98"/>
    </location>
</feature>
<dbReference type="GO" id="GO:0016868">
    <property type="term" value="F:intramolecular phosphotransferase activity"/>
    <property type="evidence" value="ECO:0007669"/>
    <property type="project" value="InterPro"/>
</dbReference>
<feature type="domain" description="Alpha-D-phosphohexomutase C-terminal" evidence="2">
    <location>
        <begin position="41"/>
        <end position="80"/>
    </location>
</feature>
<dbReference type="EMBL" id="JAHHQF010000032">
    <property type="protein sequence ID" value="MBT9281176.1"/>
    <property type="molecule type" value="Genomic_DNA"/>
</dbReference>
<proteinExistence type="predicted"/>
<dbReference type="Proteomes" id="UP000748108">
    <property type="component" value="Unassembled WGS sequence"/>
</dbReference>
<dbReference type="InterPro" id="IPR036900">
    <property type="entry name" value="A-D-PHexomutase_C_sf"/>
</dbReference>
<dbReference type="SUPFAM" id="SSF55957">
    <property type="entry name" value="Phosphoglucomutase, C-terminal domain"/>
    <property type="match status" value="1"/>
</dbReference>
<dbReference type="InterPro" id="IPR005843">
    <property type="entry name" value="A-D-PHexomutase_C"/>
</dbReference>
<evidence type="ECO:0000256" key="1">
    <source>
        <dbReference type="SAM" id="MobiDB-lite"/>
    </source>
</evidence>
<reference evidence="3" key="1">
    <citation type="journal article" date="2021" name="Microbiology">
        <title>Metagenomic Analysis of the Microbial Community in the Underground Coal Fire Area (Kemerovo Region, Russia) Revealed Predominance of Thermophilic Members of the Phyla Deinococcus-thermus, Aquificae, and Firmicutes.</title>
        <authorList>
            <person name="Kadnikov V."/>
            <person name="Mardanov A.V."/>
            <person name="Beletsky A.V."/>
            <person name="Karnachuk O.V."/>
            <person name="Ravin N.V."/>
        </authorList>
    </citation>
    <scope>NUCLEOTIDE SEQUENCE</scope>
    <source>
        <strain evidence="3">RBS10-49</strain>
    </source>
</reference>
<organism evidence="3 4">
    <name type="scientific">Hydrogenibacillus schlegelii</name>
    <name type="common">Bacillus schlegelii</name>
    <dbReference type="NCBI Taxonomy" id="1484"/>
    <lineage>
        <taxon>Bacteria</taxon>
        <taxon>Bacillati</taxon>
        <taxon>Bacillota</taxon>
        <taxon>Bacilli</taxon>
        <taxon>Bacillales</taxon>
        <taxon>Bacillales Family X. Incertae Sedis</taxon>
        <taxon>Hydrogenibacillus</taxon>
    </lineage>
</organism>
<dbReference type="Gene3D" id="3.30.310.50">
    <property type="entry name" value="Alpha-D-phosphohexomutase, C-terminal domain"/>
    <property type="match status" value="1"/>
</dbReference>
<feature type="compositionally biased region" description="Basic and acidic residues" evidence="1">
    <location>
        <begin position="76"/>
        <end position="86"/>
    </location>
</feature>